<evidence type="ECO:0000313" key="1">
    <source>
        <dbReference type="EMBL" id="PMD27209.1"/>
    </source>
</evidence>
<keyword evidence="2" id="KW-1185">Reference proteome</keyword>
<reference evidence="1 2" key="1">
    <citation type="submission" date="2016-05" db="EMBL/GenBank/DDBJ databases">
        <title>A degradative enzymes factory behind the ericoid mycorrhizal symbiosis.</title>
        <authorList>
            <consortium name="DOE Joint Genome Institute"/>
            <person name="Martino E."/>
            <person name="Morin E."/>
            <person name="Grelet G."/>
            <person name="Kuo A."/>
            <person name="Kohler A."/>
            <person name="Daghino S."/>
            <person name="Barry K."/>
            <person name="Choi C."/>
            <person name="Cichocki N."/>
            <person name="Clum A."/>
            <person name="Copeland A."/>
            <person name="Hainaut M."/>
            <person name="Haridas S."/>
            <person name="Labutti K."/>
            <person name="Lindquist E."/>
            <person name="Lipzen A."/>
            <person name="Khouja H.-R."/>
            <person name="Murat C."/>
            <person name="Ohm R."/>
            <person name="Olson A."/>
            <person name="Spatafora J."/>
            <person name="Veneault-Fourrey C."/>
            <person name="Henrissat B."/>
            <person name="Grigoriev I."/>
            <person name="Martin F."/>
            <person name="Perotto S."/>
        </authorList>
    </citation>
    <scope>NUCLEOTIDE SEQUENCE [LARGE SCALE GENOMIC DNA]</scope>
    <source>
        <strain evidence="1 2">UAMH 7357</strain>
    </source>
</reference>
<protein>
    <submittedName>
        <fullName evidence="1">Uncharacterized protein</fullName>
    </submittedName>
</protein>
<dbReference type="EMBL" id="KZ613466">
    <property type="protein sequence ID" value="PMD27209.1"/>
    <property type="molecule type" value="Genomic_DNA"/>
</dbReference>
<gene>
    <name evidence="1" type="ORF">NA56DRAFT_697376</name>
</gene>
<organism evidence="1 2">
    <name type="scientific">Hyaloscypha hepaticicola</name>
    <dbReference type="NCBI Taxonomy" id="2082293"/>
    <lineage>
        <taxon>Eukaryota</taxon>
        <taxon>Fungi</taxon>
        <taxon>Dikarya</taxon>
        <taxon>Ascomycota</taxon>
        <taxon>Pezizomycotina</taxon>
        <taxon>Leotiomycetes</taxon>
        <taxon>Helotiales</taxon>
        <taxon>Hyaloscyphaceae</taxon>
        <taxon>Hyaloscypha</taxon>
    </lineage>
</organism>
<dbReference type="Proteomes" id="UP000235672">
    <property type="component" value="Unassembled WGS sequence"/>
</dbReference>
<evidence type="ECO:0000313" key="2">
    <source>
        <dbReference type="Proteomes" id="UP000235672"/>
    </source>
</evidence>
<proteinExistence type="predicted"/>
<name>A0A2J6QLT2_9HELO</name>
<accession>A0A2J6QLT2</accession>
<sequence length="166" mass="18368">MVRIEDVLLSRYMRTLFPFAAAASSQQEASSSITCLTSRQTMSTSNSKNFTRIKKSPKRVVISQITDETTSTSLTCHAAFSPRATFHGRILVFKAILRSLGNNIDIGIPRLTPIPNPAFQGAQRRSRGSGCIAGFVFERHVNIVVYKRSLVLPIGYIRLSNDSVPH</sequence>
<dbReference type="AlphaFoldDB" id="A0A2J6QLT2"/>